<dbReference type="Proteomes" id="UP000886998">
    <property type="component" value="Unassembled WGS sequence"/>
</dbReference>
<sequence>MKCSVVGRDDDLRNLCIFEKSNLGKEDLYTIAGTSDLTSLESAFIEYYTFPNKPSVTSKPVPSIDDSGPMPVLFSLQMRTQP</sequence>
<comment type="caution">
    <text evidence="1">The sequence shown here is derived from an EMBL/GenBank/DDBJ whole genome shotgun (WGS) entry which is preliminary data.</text>
</comment>
<accession>A0A8X6INN2</accession>
<proteinExistence type="predicted"/>
<gene>
    <name evidence="1" type="ORF">TNIN_81761</name>
</gene>
<evidence type="ECO:0000313" key="2">
    <source>
        <dbReference type="Proteomes" id="UP000886998"/>
    </source>
</evidence>
<evidence type="ECO:0000313" key="1">
    <source>
        <dbReference type="EMBL" id="GFS52663.1"/>
    </source>
</evidence>
<dbReference type="EMBL" id="BMAV01026709">
    <property type="protein sequence ID" value="GFS52663.1"/>
    <property type="molecule type" value="Genomic_DNA"/>
</dbReference>
<organism evidence="1 2">
    <name type="scientific">Trichonephila inaurata madagascariensis</name>
    <dbReference type="NCBI Taxonomy" id="2747483"/>
    <lineage>
        <taxon>Eukaryota</taxon>
        <taxon>Metazoa</taxon>
        <taxon>Ecdysozoa</taxon>
        <taxon>Arthropoda</taxon>
        <taxon>Chelicerata</taxon>
        <taxon>Arachnida</taxon>
        <taxon>Araneae</taxon>
        <taxon>Araneomorphae</taxon>
        <taxon>Entelegynae</taxon>
        <taxon>Araneoidea</taxon>
        <taxon>Nephilidae</taxon>
        <taxon>Trichonephila</taxon>
        <taxon>Trichonephila inaurata</taxon>
    </lineage>
</organism>
<dbReference type="AlphaFoldDB" id="A0A8X6INN2"/>
<reference evidence="1" key="1">
    <citation type="submission" date="2020-08" db="EMBL/GenBank/DDBJ databases">
        <title>Multicomponent nature underlies the extraordinary mechanical properties of spider dragline silk.</title>
        <authorList>
            <person name="Kono N."/>
            <person name="Nakamura H."/>
            <person name="Mori M."/>
            <person name="Yoshida Y."/>
            <person name="Ohtoshi R."/>
            <person name="Malay A.D."/>
            <person name="Moran D.A.P."/>
            <person name="Tomita M."/>
            <person name="Numata K."/>
            <person name="Arakawa K."/>
        </authorList>
    </citation>
    <scope>NUCLEOTIDE SEQUENCE</scope>
</reference>
<keyword evidence="2" id="KW-1185">Reference proteome</keyword>
<name>A0A8X6INN2_9ARAC</name>
<protein>
    <submittedName>
        <fullName evidence="1">Uncharacterized protein</fullName>
    </submittedName>
</protein>